<comment type="caution">
    <text evidence="1">The sequence shown here is derived from an EMBL/GenBank/DDBJ whole genome shotgun (WGS) entry which is preliminary data.</text>
</comment>
<organism evidence="1 2">
    <name type="scientific">Enhygromyxa salina</name>
    <dbReference type="NCBI Taxonomy" id="215803"/>
    <lineage>
        <taxon>Bacteria</taxon>
        <taxon>Pseudomonadati</taxon>
        <taxon>Myxococcota</taxon>
        <taxon>Polyangia</taxon>
        <taxon>Nannocystales</taxon>
        <taxon>Nannocystaceae</taxon>
        <taxon>Enhygromyxa</taxon>
    </lineage>
</organism>
<evidence type="ECO:0000313" key="2">
    <source>
        <dbReference type="Proteomes" id="UP000031599"/>
    </source>
</evidence>
<dbReference type="EMBL" id="JMCC02000004">
    <property type="protein sequence ID" value="KIG19123.1"/>
    <property type="molecule type" value="Genomic_DNA"/>
</dbReference>
<evidence type="ECO:0000313" key="1">
    <source>
        <dbReference type="EMBL" id="KIG19123.1"/>
    </source>
</evidence>
<sequence>MAGARGLHGPLWYLLTTVLPPIEDRSLAQWIEATLLGLLQPEGAPIARACGPDRSLELVCTELGVGRQFEGFAVVAGALRLIVRLPDETISDIVEHELLLGRDDLVDWRLQRDTVIPGAVFWRSGIYGHTAQRQAELAAGVETWHRFLREVIDPNFVGRTPDAGESS</sequence>
<gene>
    <name evidence="1" type="ORF">DB30_04588</name>
</gene>
<name>A0A0C2A6U3_9BACT</name>
<reference evidence="1 2" key="1">
    <citation type="submission" date="2014-12" db="EMBL/GenBank/DDBJ databases">
        <title>Genome assembly of Enhygromyxa salina DSM 15201.</title>
        <authorList>
            <person name="Sharma G."/>
            <person name="Subramanian S."/>
        </authorList>
    </citation>
    <scope>NUCLEOTIDE SEQUENCE [LARGE SCALE GENOMIC DNA]</scope>
    <source>
        <strain evidence="1 2">DSM 15201</strain>
    </source>
</reference>
<protein>
    <submittedName>
        <fullName evidence="1">Uncharacterized protein</fullName>
    </submittedName>
</protein>
<proteinExistence type="predicted"/>
<dbReference type="Proteomes" id="UP000031599">
    <property type="component" value="Unassembled WGS sequence"/>
</dbReference>
<accession>A0A0C2A6U3</accession>
<dbReference type="AlphaFoldDB" id="A0A0C2A6U3"/>